<evidence type="ECO:0000313" key="4">
    <source>
        <dbReference type="Proteomes" id="UP001499851"/>
    </source>
</evidence>
<dbReference type="EMBL" id="BAAAQF010000004">
    <property type="protein sequence ID" value="GAA1665933.1"/>
    <property type="molecule type" value="Genomic_DNA"/>
</dbReference>
<keyword evidence="4" id="KW-1185">Reference proteome</keyword>
<evidence type="ECO:0000313" key="3">
    <source>
        <dbReference type="EMBL" id="GAA1665933.1"/>
    </source>
</evidence>
<keyword evidence="2" id="KW-1133">Transmembrane helix</keyword>
<feature type="transmembrane region" description="Helical" evidence="2">
    <location>
        <begin position="25"/>
        <end position="47"/>
    </location>
</feature>
<evidence type="ECO:0000256" key="2">
    <source>
        <dbReference type="SAM" id="Phobius"/>
    </source>
</evidence>
<dbReference type="Proteomes" id="UP001499851">
    <property type="component" value="Unassembled WGS sequence"/>
</dbReference>
<feature type="region of interest" description="Disordered" evidence="1">
    <location>
        <begin position="1"/>
        <end position="24"/>
    </location>
</feature>
<reference evidence="4" key="1">
    <citation type="journal article" date="2019" name="Int. J. Syst. Evol. Microbiol.">
        <title>The Global Catalogue of Microorganisms (GCM) 10K type strain sequencing project: providing services to taxonomists for standard genome sequencing and annotation.</title>
        <authorList>
            <consortium name="The Broad Institute Genomics Platform"/>
            <consortium name="The Broad Institute Genome Sequencing Center for Infectious Disease"/>
            <person name="Wu L."/>
            <person name="Ma J."/>
        </authorList>
    </citation>
    <scope>NUCLEOTIDE SEQUENCE [LARGE SCALE GENOMIC DNA]</scope>
    <source>
        <strain evidence="4">JCM 16001</strain>
    </source>
</reference>
<evidence type="ECO:0000256" key="1">
    <source>
        <dbReference type="SAM" id="MobiDB-lite"/>
    </source>
</evidence>
<name>A0ABP4S998_9ACTN</name>
<keyword evidence="2" id="KW-0472">Membrane</keyword>
<gene>
    <name evidence="3" type="ORF">GCM10009830_09430</name>
</gene>
<organism evidence="3 4">
    <name type="scientific">Glycomyces endophyticus</name>
    <dbReference type="NCBI Taxonomy" id="480996"/>
    <lineage>
        <taxon>Bacteria</taxon>
        <taxon>Bacillati</taxon>
        <taxon>Actinomycetota</taxon>
        <taxon>Actinomycetes</taxon>
        <taxon>Glycomycetales</taxon>
        <taxon>Glycomycetaceae</taxon>
        <taxon>Glycomyces</taxon>
    </lineage>
</organism>
<dbReference type="InterPro" id="IPR006311">
    <property type="entry name" value="TAT_signal"/>
</dbReference>
<accession>A0ABP4S998</accession>
<sequence length="262" mass="27843">MSDNDPPAGEKPTSMQRPQPKRPRLLSFIAGGAAALVVAGATAWALWPQPESDPDPFPDQPESVYHAAEVRTFDNLGTMTASSALVVHGTAVEARPGETVVLDDGSEASVTGREVVVEVDQVVFDRFGIEAPETVVVAEGFWENGIGYTLEGMPWTEVGQSGYFYLAGPPPALREDELYTYVHETGRVLIGTSLEVSIPGHWQEEGPWATADLADGASTSFTTAIQSAAEAAESGEAIPELISVCVPTDPADENSAPLCWEE</sequence>
<comment type="caution">
    <text evidence="3">The sequence shown here is derived from an EMBL/GenBank/DDBJ whole genome shotgun (WGS) entry which is preliminary data.</text>
</comment>
<dbReference type="PROSITE" id="PS51318">
    <property type="entry name" value="TAT"/>
    <property type="match status" value="1"/>
</dbReference>
<protein>
    <submittedName>
        <fullName evidence="3">Uncharacterized protein</fullName>
    </submittedName>
</protein>
<proteinExistence type="predicted"/>
<keyword evidence="2" id="KW-0812">Transmembrane</keyword>